<gene>
    <name evidence="1" type="primary">ORF123_1</name>
    <name evidence="1" type="ORF">HusqMp57</name>
</gene>
<protein>
    <submittedName>
        <fullName evidence="1">Uncharacterized protein</fullName>
    </submittedName>
</protein>
<dbReference type="GeneID" id="12354485"/>
<accession>H9M851</accession>
<keyword evidence="1" id="KW-0496">Mitochondrion</keyword>
<dbReference type="AlphaFoldDB" id="H9M851"/>
<geneLocation type="mitochondrion" evidence="1"/>
<dbReference type="EMBL" id="JQ002659">
    <property type="protein sequence ID" value="AEV55758.1"/>
    <property type="molecule type" value="Genomic_DNA"/>
</dbReference>
<dbReference type="RefSeq" id="YP_006234298.1">
    <property type="nucleotide sequence ID" value="NC_017755.1"/>
</dbReference>
<name>H9M851_PHLSQ</name>
<evidence type="ECO:0000313" key="1">
    <source>
        <dbReference type="EMBL" id="AEV55758.1"/>
    </source>
</evidence>
<reference evidence="1" key="1">
    <citation type="journal article" date="2012" name="PLoS ONE">
        <title>The Mitochondrial Genome of the Lycophyte Huperzia squarrosa: The Most Archaic Form in Vascular Plants.</title>
        <authorList>
            <person name="Liu Y."/>
            <person name="Wang B."/>
            <person name="Cui P."/>
            <person name="Li L."/>
            <person name="Xue J.Y."/>
            <person name="Yu J."/>
            <person name="Qiu Y.L."/>
        </authorList>
    </citation>
    <scope>NUCLEOTIDE SEQUENCE</scope>
</reference>
<proteinExistence type="predicted"/>
<sequence>MRRFNERSLTGHLCTGHRNIRTTEMYNFSHHMCEKTDLYLCKACKKHGISELNTLFKGVQKARNERAKPAIIRKARGPAIASKRMLALKHYNLFWLNIEDRFFTYDTELQLPPPQSSSLNCGK</sequence>
<organism evidence="1">
    <name type="scientific">Phlegmariurus squarrosus</name>
    <name type="common">Rock tassel fern</name>
    <name type="synonym">Lycopodium squarrosum</name>
    <dbReference type="NCBI Taxonomy" id="73615"/>
    <lineage>
        <taxon>Eukaryota</taxon>
        <taxon>Viridiplantae</taxon>
        <taxon>Streptophyta</taxon>
        <taxon>Embryophyta</taxon>
        <taxon>Tracheophyta</taxon>
        <taxon>Lycopodiopsida</taxon>
        <taxon>Lycopodiales</taxon>
        <taxon>Lycopodiaceae</taxon>
        <taxon>Huperzioideae</taxon>
        <taxon>Phlegmariurus</taxon>
    </lineage>
</organism>